<evidence type="ECO:0000313" key="9">
    <source>
        <dbReference type="Proteomes" id="UP000078596"/>
    </source>
</evidence>
<dbReference type="AlphaFoldDB" id="A0A191ZJM4"/>
<evidence type="ECO:0000313" key="8">
    <source>
        <dbReference type="EMBL" id="ANJ68106.1"/>
    </source>
</evidence>
<dbReference type="Proteomes" id="UP000078596">
    <property type="component" value="Chromosome"/>
</dbReference>
<keyword evidence="3 5" id="KW-1005">Bacterial flagellum biogenesis</keyword>
<dbReference type="GO" id="GO:0044781">
    <property type="term" value="P:bacterial-type flagellum organization"/>
    <property type="evidence" value="ECO:0007669"/>
    <property type="project" value="UniProtKB-UniRule"/>
</dbReference>
<dbReference type="InterPro" id="IPR005648">
    <property type="entry name" value="FlgD"/>
</dbReference>
<organism evidence="8 9">
    <name type="scientific">Halothiobacillus diazotrophicus</name>
    <dbReference type="NCBI Taxonomy" id="1860122"/>
    <lineage>
        <taxon>Bacteria</taxon>
        <taxon>Pseudomonadati</taxon>
        <taxon>Pseudomonadota</taxon>
        <taxon>Gammaproteobacteria</taxon>
        <taxon>Chromatiales</taxon>
        <taxon>Halothiobacillaceae</taxon>
        <taxon>Halothiobacillus</taxon>
    </lineage>
</organism>
<keyword evidence="9" id="KW-1185">Reference proteome</keyword>
<name>A0A191ZJM4_9GAMM</name>
<feature type="domain" description="FlgD/Vpr Ig-like" evidence="6">
    <location>
        <begin position="124"/>
        <end position="192"/>
    </location>
</feature>
<gene>
    <name evidence="8" type="ORF">A9404_12645</name>
</gene>
<comment type="function">
    <text evidence="4 5">Required for flagellar hook formation. May act as a scaffolding protein.</text>
</comment>
<dbReference type="EMBL" id="CP016027">
    <property type="protein sequence ID" value="ANJ68106.1"/>
    <property type="molecule type" value="Genomic_DNA"/>
</dbReference>
<comment type="similarity">
    <text evidence="1 5">Belongs to the FlgD family.</text>
</comment>
<dbReference type="InterPro" id="IPR025965">
    <property type="entry name" value="FlgD/Vpr_Ig-like"/>
</dbReference>
<dbReference type="Pfam" id="PF13861">
    <property type="entry name" value="FLgD_tudor"/>
    <property type="match status" value="1"/>
</dbReference>
<evidence type="ECO:0000256" key="5">
    <source>
        <dbReference type="RuleBase" id="RU362076"/>
    </source>
</evidence>
<dbReference type="KEGG" id="haz:A9404_12645"/>
<sequence>MTTTNSVTNNPYAALGLAASTATNGTTGGGAQTLDMNSFMKLLTTQLQNQDPTNPTDNSQMVAQLAQFSALQGINQLNTTVSGFQTSVQSNQIMQAASLVGKAAIVKGGSAYVSTSTSSTGAQQTSGLLGAVDVPTGATDLKVTITNANGQVVNTQSVPITGSAQPTFAWNGLLPDGSTAPAGTYKVTASATVDGKGVAAQTYVGAVIDSVGVSSNGPKLNLAGGLPSAQLSDVVQILN</sequence>
<dbReference type="Gene3D" id="2.30.30.910">
    <property type="match status" value="1"/>
</dbReference>
<evidence type="ECO:0000259" key="7">
    <source>
        <dbReference type="Pfam" id="PF13861"/>
    </source>
</evidence>
<dbReference type="Pfam" id="PF13860">
    <property type="entry name" value="FlgD_ig"/>
    <property type="match status" value="1"/>
</dbReference>
<feature type="domain" description="FlgD Tudor-like" evidence="7">
    <location>
        <begin position="91"/>
        <end position="234"/>
    </location>
</feature>
<evidence type="ECO:0000256" key="3">
    <source>
        <dbReference type="ARBA" id="ARBA00022795"/>
    </source>
</evidence>
<dbReference type="RefSeq" id="WP_066102290.1">
    <property type="nucleotide sequence ID" value="NZ_CP016027.1"/>
</dbReference>
<reference evidence="8 9" key="1">
    <citation type="submission" date="2016-06" db="EMBL/GenBank/DDBJ databases">
        <title>Insight into the functional genes involving in sulfur oxidation in Pearl River water.</title>
        <authorList>
            <person name="Luo J."/>
            <person name="Tan X."/>
            <person name="Lin W."/>
        </authorList>
    </citation>
    <scope>NUCLEOTIDE SEQUENCE [LARGE SCALE GENOMIC DNA]</scope>
    <source>
        <strain evidence="8 9">LS2</strain>
    </source>
</reference>
<dbReference type="STRING" id="1860122.A9404_12645"/>
<dbReference type="Pfam" id="PF03963">
    <property type="entry name" value="FlgD"/>
    <property type="match status" value="1"/>
</dbReference>
<dbReference type="OrthoDB" id="9785233at2"/>
<evidence type="ECO:0000256" key="4">
    <source>
        <dbReference type="ARBA" id="ARBA00024746"/>
    </source>
</evidence>
<evidence type="ECO:0000259" key="6">
    <source>
        <dbReference type="Pfam" id="PF13860"/>
    </source>
</evidence>
<protein>
    <recommendedName>
        <fullName evidence="2 5">Basal-body rod modification protein FlgD</fullName>
    </recommendedName>
</protein>
<dbReference type="Gene3D" id="2.60.40.4070">
    <property type="match status" value="1"/>
</dbReference>
<evidence type="ECO:0000256" key="1">
    <source>
        <dbReference type="ARBA" id="ARBA00010577"/>
    </source>
</evidence>
<proteinExistence type="inferred from homology"/>
<evidence type="ECO:0000256" key="2">
    <source>
        <dbReference type="ARBA" id="ARBA00016013"/>
    </source>
</evidence>
<accession>A0A191ZJM4</accession>
<dbReference type="InterPro" id="IPR025963">
    <property type="entry name" value="FLgD_Tudor"/>
</dbReference>